<dbReference type="InterPro" id="IPR020583">
    <property type="entry name" value="Inositol_monoP_metal-BS"/>
</dbReference>
<feature type="binding site" evidence="7">
    <location>
        <position position="197"/>
    </location>
    <ligand>
        <name>Mg(2+)</name>
        <dbReference type="ChEBI" id="CHEBI:18420"/>
        <label>1</label>
        <note>catalytic</note>
    </ligand>
</feature>
<evidence type="ECO:0000256" key="5">
    <source>
        <dbReference type="ARBA" id="ARBA00044465"/>
    </source>
</evidence>
<feature type="non-terminal residue" evidence="8">
    <location>
        <position position="202"/>
    </location>
</feature>
<feature type="binding site" evidence="7">
    <location>
        <position position="49"/>
    </location>
    <ligand>
        <name>Mg(2+)</name>
        <dbReference type="ChEBI" id="CHEBI:18420"/>
        <label>1</label>
        <note>catalytic</note>
    </ligand>
</feature>
<comment type="caution">
    <text evidence="8">The sequence shown here is derived from an EMBL/GenBank/DDBJ whole genome shotgun (WGS) entry which is preliminary data.</text>
</comment>
<comment type="similarity">
    <text evidence="1">Belongs to the inositol monophosphatase superfamily.</text>
</comment>
<evidence type="ECO:0000256" key="6">
    <source>
        <dbReference type="ARBA" id="ARBA00044478"/>
    </source>
</evidence>
<evidence type="ECO:0000256" key="3">
    <source>
        <dbReference type="ARBA" id="ARBA00022723"/>
    </source>
</evidence>
<keyword evidence="3 7" id="KW-0479">Metal-binding</keyword>
<dbReference type="Proteomes" id="UP000649617">
    <property type="component" value="Unassembled WGS sequence"/>
</dbReference>
<keyword evidence="9" id="KW-1185">Reference proteome</keyword>
<reference evidence="8" key="1">
    <citation type="submission" date="2021-02" db="EMBL/GenBank/DDBJ databases">
        <authorList>
            <person name="Dougan E. K."/>
            <person name="Rhodes N."/>
            <person name="Thang M."/>
            <person name="Chan C."/>
        </authorList>
    </citation>
    <scope>NUCLEOTIDE SEQUENCE</scope>
</reference>
<feature type="binding site" evidence="7">
    <location>
        <position position="46"/>
    </location>
    <ligand>
        <name>Mg(2+)</name>
        <dbReference type="ChEBI" id="CHEBI:18420"/>
        <label>1</label>
        <note>catalytic</note>
    </ligand>
</feature>
<keyword evidence="2" id="KW-0452">Lithium</keyword>
<gene>
    <name evidence="8" type="primary">Bpnt1</name>
    <name evidence="8" type="ORF">SPIL2461_LOCUS20804</name>
</gene>
<feature type="binding site" evidence="7">
    <location>
        <position position="48"/>
    </location>
    <ligand>
        <name>Mg(2+)</name>
        <dbReference type="ChEBI" id="CHEBI:18420"/>
        <label>1</label>
        <note>catalytic</note>
    </ligand>
</feature>
<dbReference type="GO" id="GO:0004441">
    <property type="term" value="F:inositol-1,4-bisphosphate 1-phosphatase activity"/>
    <property type="evidence" value="ECO:0007669"/>
    <property type="project" value="UniProtKB-EC"/>
</dbReference>
<dbReference type="InterPro" id="IPR050725">
    <property type="entry name" value="CysQ/Inositol_MonoPase"/>
</dbReference>
<dbReference type="OrthoDB" id="428559at2759"/>
<comment type="cofactor">
    <cofactor evidence="7">
        <name>Mg(2+)</name>
        <dbReference type="ChEBI" id="CHEBI:18420"/>
    </cofactor>
</comment>
<dbReference type="Gene3D" id="3.40.190.80">
    <property type="match status" value="1"/>
</dbReference>
<dbReference type="AlphaFoldDB" id="A0A812XE74"/>
<dbReference type="SUPFAM" id="SSF56655">
    <property type="entry name" value="Carbohydrate phosphatase"/>
    <property type="match status" value="1"/>
</dbReference>
<dbReference type="PANTHER" id="PTHR43028">
    <property type="entry name" value="3'(2'),5'-BISPHOSPHATE NUCLEOTIDASE 1"/>
    <property type="match status" value="1"/>
</dbReference>
<evidence type="ECO:0000256" key="7">
    <source>
        <dbReference type="PIRSR" id="PIRSR600760-2"/>
    </source>
</evidence>
<dbReference type="GO" id="GO:0046872">
    <property type="term" value="F:metal ion binding"/>
    <property type="evidence" value="ECO:0007669"/>
    <property type="project" value="UniProtKB-KW"/>
</dbReference>
<name>A0A812XE74_SYMPI</name>
<accession>A0A812XE74</accession>
<evidence type="ECO:0000256" key="2">
    <source>
        <dbReference type="ARBA" id="ARBA00022671"/>
    </source>
</evidence>
<dbReference type="PANTHER" id="PTHR43028:SF5">
    <property type="entry name" value="3'(2'),5'-BISPHOSPHATE NUCLEOTIDASE 1"/>
    <property type="match status" value="1"/>
</dbReference>
<keyword evidence="4 7" id="KW-0460">Magnesium</keyword>
<organism evidence="8 9">
    <name type="scientific">Symbiodinium pilosum</name>
    <name type="common">Dinoflagellate</name>
    <dbReference type="NCBI Taxonomy" id="2952"/>
    <lineage>
        <taxon>Eukaryota</taxon>
        <taxon>Sar</taxon>
        <taxon>Alveolata</taxon>
        <taxon>Dinophyceae</taxon>
        <taxon>Suessiales</taxon>
        <taxon>Symbiodiniaceae</taxon>
        <taxon>Symbiodinium</taxon>
    </lineage>
</organism>
<dbReference type="InterPro" id="IPR000760">
    <property type="entry name" value="Inositol_monophosphatase-like"/>
</dbReference>
<comment type="catalytic activity">
    <reaction evidence="5">
        <text>1D-myo-inositol 1,3,4-trisphosphate + H2O = 1D-myo-inositol 3,4-bisphosphate + phosphate</text>
        <dbReference type="Rhea" id="RHEA:70319"/>
        <dbReference type="ChEBI" id="CHEBI:15377"/>
        <dbReference type="ChEBI" id="CHEBI:43474"/>
        <dbReference type="ChEBI" id="CHEBI:58414"/>
        <dbReference type="ChEBI" id="CHEBI:83241"/>
    </reaction>
    <physiologicalReaction direction="left-to-right" evidence="5">
        <dbReference type="Rhea" id="RHEA:70320"/>
    </physiologicalReaction>
</comment>
<feature type="non-terminal residue" evidence="8">
    <location>
        <position position="1"/>
    </location>
</feature>
<evidence type="ECO:0000256" key="1">
    <source>
        <dbReference type="ARBA" id="ARBA00009759"/>
    </source>
</evidence>
<evidence type="ECO:0000256" key="4">
    <source>
        <dbReference type="ARBA" id="ARBA00022842"/>
    </source>
</evidence>
<protein>
    <submittedName>
        <fullName evidence="8">Bpnt1 protein</fullName>
    </submittedName>
</protein>
<dbReference type="EMBL" id="CAJNIZ010045672">
    <property type="protein sequence ID" value="CAE7726779.1"/>
    <property type="molecule type" value="Genomic_DNA"/>
</dbReference>
<dbReference type="Pfam" id="PF00459">
    <property type="entry name" value="Inositol_P"/>
    <property type="match status" value="1"/>
</dbReference>
<comment type="catalytic activity">
    <reaction evidence="6">
        <text>1D-myo-inositol 1,4-bisphosphate + H2O = 1D-myo-inositol 4-phosphate + phosphate</text>
        <dbReference type="Rhea" id="RHEA:15553"/>
        <dbReference type="ChEBI" id="CHEBI:15377"/>
        <dbReference type="ChEBI" id="CHEBI:43474"/>
        <dbReference type="ChEBI" id="CHEBI:58282"/>
        <dbReference type="ChEBI" id="CHEBI:58469"/>
        <dbReference type="EC" id="3.1.3.57"/>
    </reaction>
    <physiologicalReaction direction="left-to-right" evidence="6">
        <dbReference type="Rhea" id="RHEA:15554"/>
    </physiologicalReaction>
</comment>
<dbReference type="Gene3D" id="3.30.540.10">
    <property type="entry name" value="Fructose-1,6-Bisphosphatase, subunit A, domain 1"/>
    <property type="match status" value="1"/>
</dbReference>
<evidence type="ECO:0000313" key="9">
    <source>
        <dbReference type="Proteomes" id="UP000649617"/>
    </source>
</evidence>
<evidence type="ECO:0000313" key="8">
    <source>
        <dbReference type="EMBL" id="CAE7726779.1"/>
    </source>
</evidence>
<dbReference type="PROSITE" id="PS00629">
    <property type="entry name" value="IMP_1"/>
    <property type="match status" value="1"/>
</dbReference>
<proteinExistence type="inferred from homology"/>
<sequence>EGDLGLEETGGDEIEIREPSAELLHGVWPDAGDVALPLSDLCIWVDPLDGTKEFTEGRYEYVSTLIGISQLGQPVAGVISEPYNLDPQGALGRILWGCCVDPGIAVHLYGDDAWQRPPRPPGRCLTLVSRSRAIGEVAEAVERLKEPGTGGTWPPGDAGALVTGTMEAGGAGHKVARVVDGAADLWLFPRPGTSRWDTCAAE</sequence>